<dbReference type="AlphaFoldDB" id="M3TEZ2"/>
<organism evidence="3 4">
    <name type="scientific">Gordonia malaquae NBRC 108250</name>
    <dbReference type="NCBI Taxonomy" id="1223542"/>
    <lineage>
        <taxon>Bacteria</taxon>
        <taxon>Bacillati</taxon>
        <taxon>Actinomycetota</taxon>
        <taxon>Actinomycetes</taxon>
        <taxon>Mycobacteriales</taxon>
        <taxon>Gordoniaceae</taxon>
        <taxon>Gordonia</taxon>
    </lineage>
</organism>
<evidence type="ECO:0000256" key="1">
    <source>
        <dbReference type="ARBA" id="ARBA00022801"/>
    </source>
</evidence>
<dbReference type="OrthoDB" id="9811121at2"/>
<dbReference type="InterPro" id="IPR003010">
    <property type="entry name" value="C-N_Hydrolase"/>
</dbReference>
<accession>M3TEZ2</accession>
<dbReference type="GO" id="GO:0033388">
    <property type="term" value="P:putrescine biosynthetic process from arginine"/>
    <property type="evidence" value="ECO:0007669"/>
    <property type="project" value="TreeGrafter"/>
</dbReference>
<evidence type="ECO:0000313" key="4">
    <source>
        <dbReference type="Proteomes" id="UP000035009"/>
    </source>
</evidence>
<evidence type="ECO:0000313" key="3">
    <source>
        <dbReference type="EMBL" id="GAC80011.1"/>
    </source>
</evidence>
<dbReference type="Gene3D" id="3.60.110.10">
    <property type="entry name" value="Carbon-nitrogen hydrolase"/>
    <property type="match status" value="1"/>
</dbReference>
<name>M3TEZ2_GORML</name>
<dbReference type="STRING" id="410332.SAMN04488550_1637"/>
<dbReference type="InterPro" id="IPR036526">
    <property type="entry name" value="C-N_Hydrolase_sf"/>
</dbReference>
<comment type="caution">
    <text evidence="3">The sequence shown here is derived from an EMBL/GenBank/DDBJ whole genome shotgun (WGS) entry which is preliminary data.</text>
</comment>
<dbReference type="PROSITE" id="PS50263">
    <property type="entry name" value="CN_HYDROLASE"/>
    <property type="match status" value="1"/>
</dbReference>
<dbReference type="InterPro" id="IPR050345">
    <property type="entry name" value="Aliph_Amidase/BUP"/>
</dbReference>
<dbReference type="Proteomes" id="UP000035009">
    <property type="component" value="Unassembled WGS sequence"/>
</dbReference>
<dbReference type="EMBL" id="BAOP01000014">
    <property type="protein sequence ID" value="GAC80011.1"/>
    <property type="molecule type" value="Genomic_DNA"/>
</dbReference>
<keyword evidence="4" id="KW-1185">Reference proteome</keyword>
<feature type="domain" description="CN hydrolase" evidence="2">
    <location>
        <begin position="24"/>
        <end position="289"/>
    </location>
</feature>
<dbReference type="SUPFAM" id="SSF56317">
    <property type="entry name" value="Carbon-nitrogen hydrolase"/>
    <property type="match status" value="1"/>
</dbReference>
<protein>
    <submittedName>
        <fullName evidence="3">Putative hydrolase</fullName>
    </submittedName>
</protein>
<dbReference type="RefSeq" id="WP_008378740.1">
    <property type="nucleotide sequence ID" value="NZ_BAOP01000014.1"/>
</dbReference>
<reference evidence="3 4" key="1">
    <citation type="submission" date="2013-02" db="EMBL/GenBank/DDBJ databases">
        <title>Whole genome shotgun sequence of Gordonia malaquae NBRC 108250.</title>
        <authorList>
            <person name="Yoshida I."/>
            <person name="Hosoyama A."/>
            <person name="Tsuchikane K."/>
            <person name="Ando Y."/>
            <person name="Baba S."/>
            <person name="Ohji S."/>
            <person name="Hamada M."/>
            <person name="Tamura T."/>
            <person name="Yamazoe A."/>
            <person name="Yamazaki S."/>
            <person name="Fujita N."/>
        </authorList>
    </citation>
    <scope>NUCLEOTIDE SEQUENCE [LARGE SCALE GENOMIC DNA]</scope>
    <source>
        <strain evidence="3 4">NBRC 108250</strain>
    </source>
</reference>
<dbReference type="Pfam" id="PF00795">
    <property type="entry name" value="CN_hydrolase"/>
    <property type="match status" value="1"/>
</dbReference>
<gene>
    <name evidence="3" type="ORF">GM1_014_00030</name>
</gene>
<evidence type="ECO:0000259" key="2">
    <source>
        <dbReference type="PROSITE" id="PS50263"/>
    </source>
</evidence>
<dbReference type="PANTHER" id="PTHR43674">
    <property type="entry name" value="NITRILASE C965.09-RELATED"/>
    <property type="match status" value="1"/>
</dbReference>
<proteinExistence type="predicted"/>
<keyword evidence="1 3" id="KW-0378">Hydrolase</keyword>
<dbReference type="PANTHER" id="PTHR43674:SF2">
    <property type="entry name" value="BETA-UREIDOPROPIONASE"/>
    <property type="match status" value="1"/>
</dbReference>
<dbReference type="GO" id="GO:0050126">
    <property type="term" value="F:N-carbamoylputrescine amidase activity"/>
    <property type="evidence" value="ECO:0007669"/>
    <property type="project" value="TreeGrafter"/>
</dbReference>
<sequence>MQVITALTPPASFARVDEPTRAPLRVGVVQHRWHESDEEMLAELDEGIDAAAAQGARVVFLPELTLSRYPAFVRGGDDPGETAEDLATGPTLAFATAAAERNGIYVHASLYEKSSSSGEHTYDDGLGFNTAILADANGLVARTRKLHIPVTEGYYEDTYFRGGPADEEAYTVHTPDGLDDARIAMPTCWDEWFPEVARMYSLGGAEMIVYPTAIGSEPGHPDFDTQPLWQQVIVGNGISNGTFMIAPNRYGDEGAITFYGSSFISDPYGRVLVQAPRDASAVLVADLDLDQRRDWLTLFPFLATRRPDTYDRLTEPVDRAAPFGSARTGSAQ</sequence>
<dbReference type="eggNOG" id="COG0388">
    <property type="taxonomic scope" value="Bacteria"/>
</dbReference>